<reference evidence="2" key="1">
    <citation type="submission" date="2020-11" db="EMBL/GenBank/DDBJ databases">
        <authorList>
            <consortium name="DOE Joint Genome Institute"/>
            <person name="Ahrendt S."/>
            <person name="Riley R."/>
            <person name="Andreopoulos W."/>
            <person name="LaButti K."/>
            <person name="Pangilinan J."/>
            <person name="Ruiz-duenas F.J."/>
            <person name="Barrasa J.M."/>
            <person name="Sanchez-Garcia M."/>
            <person name="Camarero S."/>
            <person name="Miyauchi S."/>
            <person name="Serrano A."/>
            <person name="Linde D."/>
            <person name="Babiker R."/>
            <person name="Drula E."/>
            <person name="Ayuso-Fernandez I."/>
            <person name="Pacheco R."/>
            <person name="Padilla G."/>
            <person name="Ferreira P."/>
            <person name="Barriuso J."/>
            <person name="Kellner H."/>
            <person name="Castanera R."/>
            <person name="Alfaro M."/>
            <person name="Ramirez L."/>
            <person name="Pisabarro A.G."/>
            <person name="Kuo A."/>
            <person name="Tritt A."/>
            <person name="Lipzen A."/>
            <person name="He G."/>
            <person name="Yan M."/>
            <person name="Ng V."/>
            <person name="Cullen D."/>
            <person name="Martin F."/>
            <person name="Rosso M.-N."/>
            <person name="Henrissat B."/>
            <person name="Hibbett D."/>
            <person name="Martinez A.T."/>
            <person name="Grigoriev I.V."/>
        </authorList>
    </citation>
    <scope>NUCLEOTIDE SEQUENCE</scope>
    <source>
        <strain evidence="2">AH 44721</strain>
    </source>
</reference>
<dbReference type="Proteomes" id="UP000724874">
    <property type="component" value="Unassembled WGS sequence"/>
</dbReference>
<organism evidence="2 3">
    <name type="scientific">Gymnopilus junonius</name>
    <name type="common">Spectacular rustgill mushroom</name>
    <name type="synonym">Gymnopilus spectabilis subsp. junonius</name>
    <dbReference type="NCBI Taxonomy" id="109634"/>
    <lineage>
        <taxon>Eukaryota</taxon>
        <taxon>Fungi</taxon>
        <taxon>Dikarya</taxon>
        <taxon>Basidiomycota</taxon>
        <taxon>Agaricomycotina</taxon>
        <taxon>Agaricomycetes</taxon>
        <taxon>Agaricomycetidae</taxon>
        <taxon>Agaricales</taxon>
        <taxon>Agaricineae</taxon>
        <taxon>Hymenogastraceae</taxon>
        <taxon>Gymnopilus</taxon>
    </lineage>
</organism>
<gene>
    <name evidence="2" type="ORF">CPB84DRAFT_1788749</name>
</gene>
<keyword evidence="3" id="KW-1185">Reference proteome</keyword>
<dbReference type="OrthoDB" id="3267542at2759"/>
<evidence type="ECO:0000313" key="3">
    <source>
        <dbReference type="Proteomes" id="UP000724874"/>
    </source>
</evidence>
<dbReference type="AlphaFoldDB" id="A0A9P5TJT8"/>
<proteinExistence type="predicted"/>
<name>A0A9P5TJT8_GYMJU</name>
<feature type="compositionally biased region" description="Low complexity" evidence="1">
    <location>
        <begin position="58"/>
        <end position="70"/>
    </location>
</feature>
<comment type="caution">
    <text evidence="2">The sequence shown here is derived from an EMBL/GenBank/DDBJ whole genome shotgun (WGS) entry which is preliminary data.</text>
</comment>
<accession>A0A9P5TJT8</accession>
<sequence>MPVSKKITTEMEGRPTLPSIHSLNLPSLPRPRNVKYDNHDNLPQTHTNGMYHHNRQVSTSSSRTSASRNPSPSPSYTSDAESDGDRISPRTPQGFTKFSLVPCPLEDAEALIVVSDTAIGSQAPNYAPQQAKHSFLVMGSSVQRFRNPQRPLAKGARIHPYRVVRSINASDSRRPSVISITAFNSNTQ</sequence>
<feature type="region of interest" description="Disordered" evidence="1">
    <location>
        <begin position="1"/>
        <end position="93"/>
    </location>
</feature>
<protein>
    <submittedName>
        <fullName evidence="2">Uncharacterized protein</fullName>
    </submittedName>
</protein>
<evidence type="ECO:0000313" key="2">
    <source>
        <dbReference type="EMBL" id="KAF8884880.1"/>
    </source>
</evidence>
<evidence type="ECO:0000256" key="1">
    <source>
        <dbReference type="SAM" id="MobiDB-lite"/>
    </source>
</evidence>
<dbReference type="EMBL" id="JADNYJ010000105">
    <property type="protein sequence ID" value="KAF8884880.1"/>
    <property type="molecule type" value="Genomic_DNA"/>
</dbReference>